<name>A0ABD7U5N2_BACT4</name>
<sequence length="83" mass="9411">MKPNLFMKRKLEIGLTLLIGMSAFWGCNNDLAPIRQNQALPPDLSKHSVFESFSPDSGGIGHTVNHPWKKFRFRSKLCEGHCK</sequence>
<evidence type="ECO:0000313" key="2">
    <source>
        <dbReference type="Proteomes" id="UP001156218"/>
    </source>
</evidence>
<accession>A0ABD7U5N2</accession>
<dbReference type="EMBL" id="CP083680">
    <property type="protein sequence ID" value="UYU67496.1"/>
    <property type="molecule type" value="Genomic_DNA"/>
</dbReference>
<dbReference type="AlphaFoldDB" id="A0ABD7U5N2"/>
<dbReference type="RefSeq" id="WP_264383032.1">
    <property type="nucleotide sequence ID" value="NZ_CP083680.1"/>
</dbReference>
<dbReference type="Proteomes" id="UP001156218">
    <property type="component" value="Chromosome"/>
</dbReference>
<proteinExistence type="predicted"/>
<organism evidence="1 2">
    <name type="scientific">Bacteroides thetaiotaomicron</name>
    <dbReference type="NCBI Taxonomy" id="818"/>
    <lineage>
        <taxon>Bacteria</taxon>
        <taxon>Pseudomonadati</taxon>
        <taxon>Bacteroidota</taxon>
        <taxon>Bacteroidia</taxon>
        <taxon>Bacteroidales</taxon>
        <taxon>Bacteroidaceae</taxon>
        <taxon>Bacteroides</taxon>
    </lineage>
</organism>
<protein>
    <recommendedName>
        <fullName evidence="3">Lipoprotein</fullName>
    </recommendedName>
</protein>
<evidence type="ECO:0000313" key="1">
    <source>
        <dbReference type="EMBL" id="UYU67496.1"/>
    </source>
</evidence>
<reference evidence="1 2" key="1">
    <citation type="submission" date="2021-06" db="EMBL/GenBank/DDBJ databases">
        <title>Interrogation of the integrated mobile genetic elements in gut-associated Bacteroides with a consensus prediction approach.</title>
        <authorList>
            <person name="Campbell D.E."/>
            <person name="Leigh J.R."/>
            <person name="Kim T."/>
            <person name="England W."/>
            <person name="Whitaker R.J."/>
            <person name="Degnan P.H."/>
        </authorList>
    </citation>
    <scope>NUCLEOTIDE SEQUENCE [LARGE SCALE GENOMIC DNA]</scope>
    <source>
        <strain evidence="1 2">WAL8669</strain>
    </source>
</reference>
<evidence type="ECO:0008006" key="3">
    <source>
        <dbReference type="Google" id="ProtNLM"/>
    </source>
</evidence>
<gene>
    <name evidence="1" type="ORF">KQP68_04220</name>
</gene>